<feature type="compositionally biased region" description="Polar residues" evidence="1">
    <location>
        <begin position="132"/>
        <end position="141"/>
    </location>
</feature>
<dbReference type="Proteomes" id="UP001189624">
    <property type="component" value="Chromosome 9"/>
</dbReference>
<keyword evidence="3" id="KW-1185">Reference proteome</keyword>
<proteinExistence type="predicted"/>
<feature type="region of interest" description="Disordered" evidence="1">
    <location>
        <begin position="340"/>
        <end position="459"/>
    </location>
</feature>
<dbReference type="Gramene" id="rna-AYBTSS11_LOCUS26216">
    <property type="protein sequence ID" value="CAJ1974145.1"/>
    <property type="gene ID" value="gene-AYBTSS11_LOCUS26216"/>
</dbReference>
<dbReference type="AlphaFoldDB" id="A0AA86T524"/>
<name>A0AA86T524_9FABA</name>
<feature type="compositionally biased region" description="Basic and acidic residues" evidence="1">
    <location>
        <begin position="435"/>
        <end position="451"/>
    </location>
</feature>
<dbReference type="EMBL" id="OY731406">
    <property type="protein sequence ID" value="CAJ1974145.1"/>
    <property type="molecule type" value="Genomic_DNA"/>
</dbReference>
<feature type="compositionally biased region" description="Polar residues" evidence="1">
    <location>
        <begin position="340"/>
        <end position="355"/>
    </location>
</feature>
<protein>
    <submittedName>
        <fullName evidence="2">Uncharacterized protein</fullName>
    </submittedName>
</protein>
<organism evidence="2 3">
    <name type="scientific">Sphenostylis stenocarpa</name>
    <dbReference type="NCBI Taxonomy" id="92480"/>
    <lineage>
        <taxon>Eukaryota</taxon>
        <taxon>Viridiplantae</taxon>
        <taxon>Streptophyta</taxon>
        <taxon>Embryophyta</taxon>
        <taxon>Tracheophyta</taxon>
        <taxon>Spermatophyta</taxon>
        <taxon>Magnoliopsida</taxon>
        <taxon>eudicotyledons</taxon>
        <taxon>Gunneridae</taxon>
        <taxon>Pentapetalae</taxon>
        <taxon>rosids</taxon>
        <taxon>fabids</taxon>
        <taxon>Fabales</taxon>
        <taxon>Fabaceae</taxon>
        <taxon>Papilionoideae</taxon>
        <taxon>50 kb inversion clade</taxon>
        <taxon>NPAAA clade</taxon>
        <taxon>indigoferoid/millettioid clade</taxon>
        <taxon>Phaseoleae</taxon>
        <taxon>Sphenostylis</taxon>
    </lineage>
</organism>
<evidence type="ECO:0000256" key="1">
    <source>
        <dbReference type="SAM" id="MobiDB-lite"/>
    </source>
</evidence>
<feature type="compositionally biased region" description="Polar residues" evidence="1">
    <location>
        <begin position="167"/>
        <end position="180"/>
    </location>
</feature>
<accession>A0AA86T524</accession>
<sequence>MSFSHYHSQMNGIQNMDGEFESDSLDMFIDWNDDNFQPTFLQSDWNDDNFQPTFLQSDSPHTAFQNTEETITELPAVPTPAVAESMVEITNLTSGSYQGSSSASALTFVPNPLQNPCVQGLIPNRTVDNNSNGIQMNQSFSHPGLVHPNPGQPRPGNEETHGFPSYNDISNSHAAESSRWPQSFTPVQNQIGHASELEQILDALSQPPMRPVYPMCPRLEPYSDLELGFVIMPTNPYHRGCRPVLPDPASSIANYGQQSSLFATTSNSFGSRSSVPPMSHGVPNQIMSANNTSSQALISRLLGHTSSRTQGTREAEIAPVLRNQPSEAIRRILNMNPTRTVTRNFPSITSEQGGSIPTARVRYEPPYSGRPPKRRDAEGSSSQRGKVSTGGTTGTSQRAQRPQGGVVIRDLSAVPNPPSAPRGKVNPLTPISDYSNHRQGIDVPHHPERSVKYKKFSRV</sequence>
<reference evidence="2" key="1">
    <citation type="submission" date="2023-10" db="EMBL/GenBank/DDBJ databases">
        <authorList>
            <person name="Domelevo Entfellner J.-B."/>
        </authorList>
    </citation>
    <scope>NUCLEOTIDE SEQUENCE</scope>
</reference>
<gene>
    <name evidence="2" type="ORF">AYBTSS11_LOCUS26216</name>
</gene>
<feature type="region of interest" description="Disordered" evidence="1">
    <location>
        <begin position="132"/>
        <end position="180"/>
    </location>
</feature>
<evidence type="ECO:0000313" key="2">
    <source>
        <dbReference type="EMBL" id="CAJ1974145.1"/>
    </source>
</evidence>
<evidence type="ECO:0000313" key="3">
    <source>
        <dbReference type="Proteomes" id="UP001189624"/>
    </source>
</evidence>